<name>A0A2K1XPT7_POPTR</name>
<evidence type="ECO:0008006" key="4">
    <source>
        <dbReference type="Google" id="ProtNLM"/>
    </source>
</evidence>
<keyword evidence="1" id="KW-0732">Signal</keyword>
<feature type="signal peptide" evidence="1">
    <location>
        <begin position="1"/>
        <end position="16"/>
    </location>
</feature>
<accession>A0A2K1XPT7</accession>
<evidence type="ECO:0000256" key="1">
    <source>
        <dbReference type="SAM" id="SignalP"/>
    </source>
</evidence>
<sequence>MFFSLALSLLVVLTSGSGIELALELFCIWNLNEMMDPFSCIVLYRDHQSILFNICCDVSFLAAVCCKIPFYPCVEICIFYHLQ</sequence>
<reference evidence="2 3" key="1">
    <citation type="journal article" date="2006" name="Science">
        <title>The genome of black cottonwood, Populus trichocarpa (Torr. &amp; Gray).</title>
        <authorList>
            <person name="Tuskan G.A."/>
            <person name="Difazio S."/>
            <person name="Jansson S."/>
            <person name="Bohlmann J."/>
            <person name="Grigoriev I."/>
            <person name="Hellsten U."/>
            <person name="Putnam N."/>
            <person name="Ralph S."/>
            <person name="Rombauts S."/>
            <person name="Salamov A."/>
            <person name="Schein J."/>
            <person name="Sterck L."/>
            <person name="Aerts A."/>
            <person name="Bhalerao R.R."/>
            <person name="Bhalerao R.P."/>
            <person name="Blaudez D."/>
            <person name="Boerjan W."/>
            <person name="Brun A."/>
            <person name="Brunner A."/>
            <person name="Busov V."/>
            <person name="Campbell M."/>
            <person name="Carlson J."/>
            <person name="Chalot M."/>
            <person name="Chapman J."/>
            <person name="Chen G.L."/>
            <person name="Cooper D."/>
            <person name="Coutinho P.M."/>
            <person name="Couturier J."/>
            <person name="Covert S."/>
            <person name="Cronk Q."/>
            <person name="Cunningham R."/>
            <person name="Davis J."/>
            <person name="Degroeve S."/>
            <person name="Dejardin A."/>
            <person name="Depamphilis C."/>
            <person name="Detter J."/>
            <person name="Dirks B."/>
            <person name="Dubchak I."/>
            <person name="Duplessis S."/>
            <person name="Ehlting J."/>
            <person name="Ellis B."/>
            <person name="Gendler K."/>
            <person name="Goodstein D."/>
            <person name="Gribskov M."/>
            <person name="Grimwood J."/>
            <person name="Groover A."/>
            <person name="Gunter L."/>
            <person name="Hamberger B."/>
            <person name="Heinze B."/>
            <person name="Helariutta Y."/>
            <person name="Henrissat B."/>
            <person name="Holligan D."/>
            <person name="Holt R."/>
            <person name="Huang W."/>
            <person name="Islam-Faridi N."/>
            <person name="Jones S."/>
            <person name="Jones-Rhoades M."/>
            <person name="Jorgensen R."/>
            <person name="Joshi C."/>
            <person name="Kangasjarvi J."/>
            <person name="Karlsson J."/>
            <person name="Kelleher C."/>
            <person name="Kirkpatrick R."/>
            <person name="Kirst M."/>
            <person name="Kohler A."/>
            <person name="Kalluri U."/>
            <person name="Larimer F."/>
            <person name="Leebens-Mack J."/>
            <person name="Leple J.C."/>
            <person name="Locascio P."/>
            <person name="Lou Y."/>
            <person name="Lucas S."/>
            <person name="Martin F."/>
            <person name="Montanini B."/>
            <person name="Napoli C."/>
            <person name="Nelson D.R."/>
            <person name="Nelson C."/>
            <person name="Nieminen K."/>
            <person name="Nilsson O."/>
            <person name="Pereda V."/>
            <person name="Peter G."/>
            <person name="Philippe R."/>
            <person name="Pilate G."/>
            <person name="Poliakov A."/>
            <person name="Razumovskaya J."/>
            <person name="Richardson P."/>
            <person name="Rinaldi C."/>
            <person name="Ritland K."/>
            <person name="Rouze P."/>
            <person name="Ryaboy D."/>
            <person name="Schmutz J."/>
            <person name="Schrader J."/>
            <person name="Segerman B."/>
            <person name="Shin H."/>
            <person name="Siddiqui A."/>
            <person name="Sterky F."/>
            <person name="Terry A."/>
            <person name="Tsai C.J."/>
            <person name="Uberbacher E."/>
            <person name="Unneberg P."/>
            <person name="Vahala J."/>
            <person name="Wall K."/>
            <person name="Wessler S."/>
            <person name="Yang G."/>
            <person name="Yin T."/>
            <person name="Douglas C."/>
            <person name="Marra M."/>
            <person name="Sandberg G."/>
            <person name="Van de Peer Y."/>
            <person name="Rokhsar D."/>
        </authorList>
    </citation>
    <scope>NUCLEOTIDE SEQUENCE [LARGE SCALE GENOMIC DNA]</scope>
    <source>
        <strain evidence="3">cv. Nisqually</strain>
    </source>
</reference>
<dbReference type="InParanoid" id="A0A2K1XPT7"/>
<dbReference type="Proteomes" id="UP000006729">
    <property type="component" value="Chromosome 14"/>
</dbReference>
<keyword evidence="3" id="KW-1185">Reference proteome</keyword>
<dbReference type="AlphaFoldDB" id="A0A2K1XPT7"/>
<evidence type="ECO:0000313" key="3">
    <source>
        <dbReference type="Proteomes" id="UP000006729"/>
    </source>
</evidence>
<evidence type="ECO:0000313" key="2">
    <source>
        <dbReference type="EMBL" id="PNT02789.1"/>
    </source>
</evidence>
<gene>
    <name evidence="2" type="ORF">POPTR_014G032200</name>
</gene>
<protein>
    <recommendedName>
        <fullName evidence="4">Secreted protein</fullName>
    </recommendedName>
</protein>
<organism evidence="2 3">
    <name type="scientific">Populus trichocarpa</name>
    <name type="common">Western balsam poplar</name>
    <name type="synonym">Populus balsamifera subsp. trichocarpa</name>
    <dbReference type="NCBI Taxonomy" id="3694"/>
    <lineage>
        <taxon>Eukaryota</taxon>
        <taxon>Viridiplantae</taxon>
        <taxon>Streptophyta</taxon>
        <taxon>Embryophyta</taxon>
        <taxon>Tracheophyta</taxon>
        <taxon>Spermatophyta</taxon>
        <taxon>Magnoliopsida</taxon>
        <taxon>eudicotyledons</taxon>
        <taxon>Gunneridae</taxon>
        <taxon>Pentapetalae</taxon>
        <taxon>rosids</taxon>
        <taxon>fabids</taxon>
        <taxon>Malpighiales</taxon>
        <taxon>Salicaceae</taxon>
        <taxon>Saliceae</taxon>
        <taxon>Populus</taxon>
    </lineage>
</organism>
<feature type="chain" id="PRO_5014426167" description="Secreted protein" evidence="1">
    <location>
        <begin position="17"/>
        <end position="83"/>
    </location>
</feature>
<proteinExistence type="predicted"/>
<dbReference type="EMBL" id="CM009303">
    <property type="protein sequence ID" value="PNT02789.1"/>
    <property type="molecule type" value="Genomic_DNA"/>
</dbReference>